<dbReference type="GO" id="GO:0006950">
    <property type="term" value="P:response to stress"/>
    <property type="evidence" value="ECO:0007669"/>
    <property type="project" value="TreeGrafter"/>
</dbReference>
<comment type="caution">
    <text evidence="2">The sequence shown here is derived from an EMBL/GenBank/DDBJ whole genome shotgun (WGS) entry which is preliminary data.</text>
</comment>
<sequence length="149" mass="15793">MALDRALIRLRRFLEPPGTMPDGGQNVDLSTLLVVDAIAAAPQPVTISAVADALDVTHSTASRLVSRAVSAGAVQRLPDGDDRRQADLGLTSDGAALHERAVGHRLARLARLLTDFTPEQTRQFAGLLSRFADAASRRPPERPSPGKAA</sequence>
<dbReference type="Pfam" id="PF12802">
    <property type="entry name" value="MarR_2"/>
    <property type="match status" value="1"/>
</dbReference>
<gene>
    <name evidence="2" type="ORF">Cme02nite_51290</name>
</gene>
<dbReference type="SUPFAM" id="SSF46785">
    <property type="entry name" value="Winged helix' DNA-binding domain"/>
    <property type="match status" value="1"/>
</dbReference>
<dbReference type="InterPro" id="IPR036388">
    <property type="entry name" value="WH-like_DNA-bd_sf"/>
</dbReference>
<dbReference type="SMART" id="SM00347">
    <property type="entry name" value="HTH_MARR"/>
    <property type="match status" value="1"/>
</dbReference>
<proteinExistence type="predicted"/>
<dbReference type="PRINTS" id="PR00598">
    <property type="entry name" value="HTHMARR"/>
</dbReference>
<dbReference type="PANTHER" id="PTHR33164">
    <property type="entry name" value="TRANSCRIPTIONAL REGULATOR, MARR FAMILY"/>
    <property type="match status" value="1"/>
</dbReference>
<dbReference type="PROSITE" id="PS50995">
    <property type="entry name" value="HTH_MARR_2"/>
    <property type="match status" value="1"/>
</dbReference>
<organism evidence="2 3">
    <name type="scientific">Catellatospora methionotrophica</name>
    <dbReference type="NCBI Taxonomy" id="121620"/>
    <lineage>
        <taxon>Bacteria</taxon>
        <taxon>Bacillati</taxon>
        <taxon>Actinomycetota</taxon>
        <taxon>Actinomycetes</taxon>
        <taxon>Micromonosporales</taxon>
        <taxon>Micromonosporaceae</taxon>
        <taxon>Catellatospora</taxon>
    </lineage>
</organism>
<dbReference type="InterPro" id="IPR000835">
    <property type="entry name" value="HTH_MarR-typ"/>
</dbReference>
<reference evidence="2" key="1">
    <citation type="submission" date="2021-01" db="EMBL/GenBank/DDBJ databases">
        <title>Whole genome shotgun sequence of Catellatospora methionotrophica NBRC 14553.</title>
        <authorList>
            <person name="Komaki H."/>
            <person name="Tamura T."/>
        </authorList>
    </citation>
    <scope>NUCLEOTIDE SEQUENCE</scope>
    <source>
        <strain evidence="2">NBRC 14553</strain>
    </source>
</reference>
<protein>
    <submittedName>
        <fullName evidence="2">MarR family transcriptional regulator</fullName>
    </submittedName>
</protein>
<dbReference type="InterPro" id="IPR039422">
    <property type="entry name" value="MarR/SlyA-like"/>
</dbReference>
<dbReference type="InterPro" id="IPR036390">
    <property type="entry name" value="WH_DNA-bd_sf"/>
</dbReference>
<evidence type="ECO:0000313" key="3">
    <source>
        <dbReference type="Proteomes" id="UP000660339"/>
    </source>
</evidence>
<dbReference type="EMBL" id="BONJ01000028">
    <property type="protein sequence ID" value="GIG16797.1"/>
    <property type="molecule type" value="Genomic_DNA"/>
</dbReference>
<feature type="domain" description="HTH marR-type" evidence="1">
    <location>
        <begin position="1"/>
        <end position="133"/>
    </location>
</feature>
<dbReference type="PANTHER" id="PTHR33164:SF57">
    <property type="entry name" value="MARR-FAMILY TRANSCRIPTIONAL REGULATOR"/>
    <property type="match status" value="1"/>
</dbReference>
<dbReference type="Proteomes" id="UP000660339">
    <property type="component" value="Unassembled WGS sequence"/>
</dbReference>
<evidence type="ECO:0000313" key="2">
    <source>
        <dbReference type="EMBL" id="GIG16797.1"/>
    </source>
</evidence>
<keyword evidence="3" id="KW-1185">Reference proteome</keyword>
<accession>A0A8J3L9E1</accession>
<dbReference type="GO" id="GO:0003700">
    <property type="term" value="F:DNA-binding transcription factor activity"/>
    <property type="evidence" value="ECO:0007669"/>
    <property type="project" value="InterPro"/>
</dbReference>
<dbReference type="Gene3D" id="1.10.10.10">
    <property type="entry name" value="Winged helix-like DNA-binding domain superfamily/Winged helix DNA-binding domain"/>
    <property type="match status" value="1"/>
</dbReference>
<name>A0A8J3L9E1_9ACTN</name>
<dbReference type="AlphaFoldDB" id="A0A8J3L9E1"/>
<evidence type="ECO:0000259" key="1">
    <source>
        <dbReference type="PROSITE" id="PS50995"/>
    </source>
</evidence>